<evidence type="ECO:0000313" key="2">
    <source>
        <dbReference type="Proteomes" id="UP001165366"/>
    </source>
</evidence>
<dbReference type="RefSeq" id="WP_237853073.1">
    <property type="nucleotide sequence ID" value="NZ_JAKLWS010000006.1"/>
</dbReference>
<organism evidence="1 2">
    <name type="scientific">Rhodohalobacter sulfatireducens</name>
    <dbReference type="NCBI Taxonomy" id="2911366"/>
    <lineage>
        <taxon>Bacteria</taxon>
        <taxon>Pseudomonadati</taxon>
        <taxon>Balneolota</taxon>
        <taxon>Balneolia</taxon>
        <taxon>Balneolales</taxon>
        <taxon>Balneolaceae</taxon>
        <taxon>Rhodohalobacter</taxon>
    </lineage>
</organism>
<dbReference type="Pfam" id="PF17170">
    <property type="entry name" value="DUF5128"/>
    <property type="match status" value="1"/>
</dbReference>
<sequence>MNLQSPKIFWRSVLFSLLILLLLINCSSQEDEIPEKLRDLKNLTVYSANAKPEAIVSFQKVANYGTFEEILIGRIQDIGVDSSGRVFVVDMQKQSIYVFGADGAFITQLGREGKGPDEFSTIRSLQICKNRLYVYEPDQYQISVFTLDNLANKSSIFLAENRGDYQALGRSLPWINNLYVRNNATYLAGFIIHPDTQEFKPWQNVDYKILFYLLDETGRISSTKLFDVDQTHTVAGGLVDNIKVFFGSPMITMSSQNNIYVSDESEFFVKVYNPNGVYMRAFHYQHPQIPLTQESIKNGGIANTHFRPDFLLKNIKSIDLPQYWPVITDMKIDDLDRLWIATTAEDMSIYEWWVLEETGELITKFEWPRDEPIEVVLNGNIYTRKTDDETGLQQIVKYRFEINE</sequence>
<accession>A0ABS9KBM4</accession>
<reference evidence="1" key="2">
    <citation type="submission" date="2024-05" db="EMBL/GenBank/DDBJ databases">
        <title>Rhodohalobacter halophilus gen. nov., sp. nov., a moderately halophilic member of the family Balneolaceae.</title>
        <authorList>
            <person name="Xia J."/>
        </authorList>
    </citation>
    <scope>NUCLEOTIDE SEQUENCE</scope>
    <source>
        <strain evidence="1">WB101</strain>
    </source>
</reference>
<dbReference type="SUPFAM" id="SSF63829">
    <property type="entry name" value="Calcium-dependent phosphotriesterase"/>
    <property type="match status" value="1"/>
</dbReference>
<keyword evidence="2" id="KW-1185">Reference proteome</keyword>
<dbReference type="EMBL" id="JAKLWS010000006">
    <property type="protein sequence ID" value="MCG2588230.1"/>
    <property type="molecule type" value="Genomic_DNA"/>
</dbReference>
<protein>
    <submittedName>
        <fullName evidence="1">6-bladed beta-propeller</fullName>
    </submittedName>
</protein>
<gene>
    <name evidence="1" type="ORF">L6773_06605</name>
</gene>
<dbReference type="Gene3D" id="2.120.10.30">
    <property type="entry name" value="TolB, C-terminal domain"/>
    <property type="match status" value="1"/>
</dbReference>
<reference evidence="1" key="1">
    <citation type="submission" date="2022-01" db="EMBL/GenBank/DDBJ databases">
        <authorList>
            <person name="Wang Y."/>
        </authorList>
    </citation>
    <scope>NUCLEOTIDE SEQUENCE</scope>
    <source>
        <strain evidence="1">WB101</strain>
    </source>
</reference>
<dbReference type="Proteomes" id="UP001165366">
    <property type="component" value="Unassembled WGS sequence"/>
</dbReference>
<dbReference type="InterPro" id="IPR011042">
    <property type="entry name" value="6-blade_b-propeller_TolB-like"/>
</dbReference>
<proteinExistence type="predicted"/>
<name>A0ABS9KBM4_9BACT</name>
<evidence type="ECO:0000313" key="1">
    <source>
        <dbReference type="EMBL" id="MCG2588230.1"/>
    </source>
</evidence>
<comment type="caution">
    <text evidence="1">The sequence shown here is derived from an EMBL/GenBank/DDBJ whole genome shotgun (WGS) entry which is preliminary data.</text>
</comment>